<proteinExistence type="predicted"/>
<dbReference type="InterPro" id="IPR036665">
    <property type="entry name" value="PTS_IIA_glucitol/sorbitol_sf"/>
</dbReference>
<comment type="caution">
    <text evidence="2">The sequence shown here is derived from an EMBL/GenBank/DDBJ whole genome shotgun (WGS) entry which is preliminary data.</text>
</comment>
<organism evidence="2 3">
    <name type="scientific">Bacillus smithii 7_3_47FAA</name>
    <dbReference type="NCBI Taxonomy" id="665952"/>
    <lineage>
        <taxon>Bacteria</taxon>
        <taxon>Bacillati</taxon>
        <taxon>Bacillota</taxon>
        <taxon>Bacilli</taxon>
        <taxon>Bacillales</taxon>
        <taxon>Bacillaceae</taxon>
        <taxon>Bacillus</taxon>
    </lineage>
</organism>
<accession>G9QN39</accession>
<dbReference type="Proteomes" id="UP000011747">
    <property type="component" value="Unassembled WGS sequence"/>
</dbReference>
<dbReference type="GO" id="GO:0016301">
    <property type="term" value="F:kinase activity"/>
    <property type="evidence" value="ECO:0007669"/>
    <property type="project" value="TreeGrafter"/>
</dbReference>
<dbReference type="EMBL" id="ACWF01000122">
    <property type="protein sequence ID" value="EHL76606.1"/>
    <property type="molecule type" value="Genomic_DNA"/>
</dbReference>
<dbReference type="InterPro" id="IPR004716">
    <property type="entry name" value="PTS_IIA_glucitol/sorbitol-sp"/>
</dbReference>
<dbReference type="PROSITE" id="PS51097">
    <property type="entry name" value="PTS_EIIA_TYPE_5"/>
    <property type="match status" value="1"/>
</dbReference>
<name>G9QN39_9BACI</name>
<evidence type="ECO:0000313" key="3">
    <source>
        <dbReference type="Proteomes" id="UP000011747"/>
    </source>
</evidence>
<dbReference type="HOGENOM" id="CLU_138435_2_1_9"/>
<evidence type="ECO:0000256" key="1">
    <source>
        <dbReference type="PROSITE-ProRule" id="PRU00420"/>
    </source>
</evidence>
<gene>
    <name evidence="2" type="ORF">HMPREF1015_00956</name>
</gene>
<dbReference type="GO" id="GO:0005737">
    <property type="term" value="C:cytoplasm"/>
    <property type="evidence" value="ECO:0007669"/>
    <property type="project" value="InterPro"/>
</dbReference>
<dbReference type="Pfam" id="PF03829">
    <property type="entry name" value="PTSIIA_gutA"/>
    <property type="match status" value="1"/>
</dbReference>
<comment type="caution">
    <text evidence="1">Lacks conserved residue(s) required for the propagation of feature annotation.</text>
</comment>
<dbReference type="SUPFAM" id="SSF141530">
    <property type="entry name" value="PTSIIA/GutA-like"/>
    <property type="match status" value="1"/>
</dbReference>
<dbReference type="PANTHER" id="PTHR40398:SF1">
    <property type="entry name" value="PTS SYSTEM GLUCITOL_SORBITOL-SPECIFIC EIIA COMPONENT"/>
    <property type="match status" value="1"/>
</dbReference>
<sequence>MLVPDRMKKIYENTIKSVGPMAKEFFSEKMLILFGDSAPDELKDYCFVIDVVEVKEEIQAGDVLYIDDEKFTITSVGDVVCQNLSRLGHITLKFDGSTNPQLLGTLHLEQKELPKIEAGTKLKIMKE</sequence>
<keyword evidence="3" id="KW-1185">Reference proteome</keyword>
<dbReference type="GO" id="GO:0008982">
    <property type="term" value="F:protein-N(PI)-phosphohistidine-sugar phosphotransferase activity"/>
    <property type="evidence" value="ECO:0007669"/>
    <property type="project" value="InterPro"/>
</dbReference>
<dbReference type="PANTHER" id="PTHR40398">
    <property type="entry name" value="PTS SYSTEM GLUCITOL/SORBITOL-SPECIFIC EIIA COMPONENT"/>
    <property type="match status" value="1"/>
</dbReference>
<dbReference type="PATRIC" id="fig|665952.3.peg.2532"/>
<dbReference type="GO" id="GO:0009401">
    <property type="term" value="P:phosphoenolpyruvate-dependent sugar phosphotransferase system"/>
    <property type="evidence" value="ECO:0007669"/>
    <property type="project" value="InterPro"/>
</dbReference>
<protein>
    <submittedName>
        <fullName evidence="2">PTS system, glucitol/sorbitol-specific IIA component</fullName>
    </submittedName>
</protein>
<evidence type="ECO:0000313" key="2">
    <source>
        <dbReference type="EMBL" id="EHL76606.1"/>
    </source>
</evidence>
<reference evidence="2 3" key="1">
    <citation type="submission" date="2011-09" db="EMBL/GenBank/DDBJ databases">
        <title>The Genome Sequence of Bacillus smithii 7_3_47FAA.</title>
        <authorList>
            <consortium name="The Broad Institute Genome Sequencing Platform"/>
            <person name="Earl A."/>
            <person name="Ward D."/>
            <person name="Feldgarden M."/>
            <person name="Gevers D."/>
            <person name="Daigneault M."/>
            <person name="Strauss J."/>
            <person name="Allen-Vercoe E."/>
            <person name="Young S.K."/>
            <person name="Zeng Q."/>
            <person name="Gargeya S."/>
            <person name="Fitzgerald M."/>
            <person name="Haas B."/>
            <person name="Abouelleil A."/>
            <person name="Alvarado L."/>
            <person name="Arachchi H.M."/>
            <person name="Berlin A."/>
            <person name="Brown A."/>
            <person name="Chapman S.B."/>
            <person name="Chen Z."/>
            <person name="Dunbar C."/>
            <person name="Freedman E."/>
            <person name="Gearin G."/>
            <person name="Goldberg J."/>
            <person name="Griggs A."/>
            <person name="Gujja S."/>
            <person name="Heiman D."/>
            <person name="Howarth C."/>
            <person name="Larson L."/>
            <person name="Lui A."/>
            <person name="MacDonald P.J.P."/>
            <person name="Montmayeur A."/>
            <person name="Murphy C."/>
            <person name="Neiman D."/>
            <person name="Pearson M."/>
            <person name="Priest M."/>
            <person name="Roberts A."/>
            <person name="Saif S."/>
            <person name="Shea T."/>
            <person name="Shenoy N."/>
            <person name="Sisk P."/>
            <person name="Stolte C."/>
            <person name="Sykes S."/>
            <person name="Wortman J."/>
            <person name="Nusbaum C."/>
            <person name="Birren B."/>
        </authorList>
    </citation>
    <scope>NUCLEOTIDE SEQUENCE [LARGE SCALE GENOMIC DNA]</scope>
    <source>
        <strain evidence="2 3">7_3_47FAA</strain>
    </source>
</reference>
<dbReference type="AlphaFoldDB" id="G9QN39"/>
<dbReference type="Gene3D" id="2.40.33.40">
    <property type="entry name" value="Phosphotransferase system, glucitol/sorbitol-specific IIA component"/>
    <property type="match status" value="1"/>
</dbReference>